<dbReference type="InterPro" id="IPR017824">
    <property type="entry name" value="Aminodeoxychorismate_lyase_IV"/>
</dbReference>
<proteinExistence type="inferred from homology"/>
<comment type="caution">
    <text evidence="11">The sequence shown here is derived from an EMBL/GenBank/DDBJ whole genome shotgun (WGS) entry which is preliminary data.</text>
</comment>
<comment type="catalytic activity">
    <reaction evidence="9">
        <text>4-amino-4-deoxychorismate = 4-aminobenzoate + pyruvate + H(+)</text>
        <dbReference type="Rhea" id="RHEA:16201"/>
        <dbReference type="ChEBI" id="CHEBI:15361"/>
        <dbReference type="ChEBI" id="CHEBI:15378"/>
        <dbReference type="ChEBI" id="CHEBI:17836"/>
        <dbReference type="ChEBI" id="CHEBI:58406"/>
        <dbReference type="EC" id="4.1.3.38"/>
    </reaction>
</comment>
<dbReference type="SUPFAM" id="SSF56752">
    <property type="entry name" value="D-aminoacid aminotransferase-like PLP-dependent enzymes"/>
    <property type="match status" value="1"/>
</dbReference>
<evidence type="ECO:0000256" key="5">
    <source>
        <dbReference type="ARBA" id="ARBA00022909"/>
    </source>
</evidence>
<dbReference type="EMBL" id="JBAKFJ010000001">
    <property type="protein sequence ID" value="MEX0386245.1"/>
    <property type="molecule type" value="Genomic_DNA"/>
</dbReference>
<dbReference type="EC" id="4.1.3.38" evidence="8 10"/>
<dbReference type="Pfam" id="PF01063">
    <property type="entry name" value="Aminotran_4"/>
    <property type="match status" value="1"/>
</dbReference>
<dbReference type="InterPro" id="IPR050571">
    <property type="entry name" value="Class-IV_PLP-Dep_Aminotrnsfr"/>
</dbReference>
<evidence type="ECO:0000256" key="10">
    <source>
        <dbReference type="NCBIfam" id="TIGR03461"/>
    </source>
</evidence>
<dbReference type="Gene3D" id="3.30.470.10">
    <property type="match status" value="1"/>
</dbReference>
<comment type="subunit">
    <text evidence="3">Homodimer.</text>
</comment>
<keyword evidence="6 11" id="KW-0456">Lyase</keyword>
<dbReference type="InterPro" id="IPR043131">
    <property type="entry name" value="BCAT-like_N"/>
</dbReference>
<sequence length="284" mass="31225">MTRGDTDCLVNGHPATAVAVADRGLAYGDGVFETIAVVDGQPRLLPAHLRRLQRGCQRLGLTPWGLEEWQSDVDQIDLPRYGGLRLSVTRGVGGQGYAPPTSPRCTRITRILPAPRRPSEWWWDGIDVRWCDTRLAIQPALAGIKHLNRLEQVLARAEWQDPAIAEGLMRSTRGEVIEATSCNIIVDAGDRLLIPDTRECGVDGIMQQWLISRAQSSGIAVERAALNAEALMTSYGVMLTNSLIGLWSVRRIESSPLPRSGRAQWLQALIADHRIALMPGVMAQ</sequence>
<dbReference type="PANTHER" id="PTHR42743">
    <property type="entry name" value="AMINO-ACID AMINOTRANSFERASE"/>
    <property type="match status" value="1"/>
</dbReference>
<dbReference type="Gene3D" id="3.20.10.10">
    <property type="entry name" value="D-amino Acid Aminotransferase, subunit A, domain 2"/>
    <property type="match status" value="1"/>
</dbReference>
<evidence type="ECO:0000256" key="3">
    <source>
        <dbReference type="ARBA" id="ARBA00011738"/>
    </source>
</evidence>
<keyword evidence="4" id="KW-0663">Pyridoxal phosphate</keyword>
<dbReference type="InterPro" id="IPR001544">
    <property type="entry name" value="Aminotrans_IV"/>
</dbReference>
<comment type="similarity">
    <text evidence="2">Belongs to the class-IV pyridoxal-phosphate-dependent aminotransferase family.</text>
</comment>
<keyword evidence="5" id="KW-0289">Folate biosynthesis</keyword>
<evidence type="ECO:0000256" key="6">
    <source>
        <dbReference type="ARBA" id="ARBA00023239"/>
    </source>
</evidence>
<evidence type="ECO:0000256" key="4">
    <source>
        <dbReference type="ARBA" id="ARBA00022898"/>
    </source>
</evidence>
<dbReference type="InterPro" id="IPR043132">
    <property type="entry name" value="BCAT-like_C"/>
</dbReference>
<comment type="cofactor">
    <cofactor evidence="1">
        <name>pyridoxal 5'-phosphate</name>
        <dbReference type="ChEBI" id="CHEBI:597326"/>
    </cofactor>
</comment>
<evidence type="ECO:0000256" key="2">
    <source>
        <dbReference type="ARBA" id="ARBA00009320"/>
    </source>
</evidence>
<comment type="pathway">
    <text evidence="7">Cofactor biosynthesis; tetrahydrofolate biosynthesis; 4-aminobenzoate from chorismate: step 2/2.</text>
</comment>
<dbReference type="PANTHER" id="PTHR42743:SF2">
    <property type="entry name" value="AMINODEOXYCHORISMATE LYASE"/>
    <property type="match status" value="1"/>
</dbReference>
<protein>
    <recommendedName>
        <fullName evidence="8 10">Aminodeoxychorismate lyase</fullName>
        <ecNumber evidence="8 10">4.1.3.38</ecNumber>
    </recommendedName>
</protein>
<gene>
    <name evidence="11" type="primary">pabC</name>
    <name evidence="11" type="ORF">V6X64_04425</name>
</gene>
<evidence type="ECO:0000256" key="1">
    <source>
        <dbReference type="ARBA" id="ARBA00001933"/>
    </source>
</evidence>
<dbReference type="RefSeq" id="WP_367966721.1">
    <property type="nucleotide sequence ID" value="NZ_JBAKFJ010000001.1"/>
</dbReference>
<organism evidence="11 12">
    <name type="scientific">Spiribacter onubensis</name>
    <dbReference type="NCBI Taxonomy" id="3122420"/>
    <lineage>
        <taxon>Bacteria</taxon>
        <taxon>Pseudomonadati</taxon>
        <taxon>Pseudomonadota</taxon>
        <taxon>Gammaproteobacteria</taxon>
        <taxon>Chromatiales</taxon>
        <taxon>Ectothiorhodospiraceae</taxon>
        <taxon>Spiribacter</taxon>
    </lineage>
</organism>
<evidence type="ECO:0000313" key="12">
    <source>
        <dbReference type="Proteomes" id="UP001556653"/>
    </source>
</evidence>
<keyword evidence="12" id="KW-1185">Reference proteome</keyword>
<dbReference type="GO" id="GO:0008696">
    <property type="term" value="F:4-amino-4-deoxychorismate lyase activity"/>
    <property type="evidence" value="ECO:0007669"/>
    <property type="project" value="UniProtKB-EC"/>
</dbReference>
<dbReference type="InterPro" id="IPR036038">
    <property type="entry name" value="Aminotransferase-like"/>
</dbReference>
<reference evidence="11 12" key="1">
    <citation type="submission" date="2024-02" db="EMBL/GenBank/DDBJ databases">
        <title>New especies of Spiribacter isolated from saline water.</title>
        <authorList>
            <person name="Leon M.J."/>
            <person name="De La Haba R."/>
            <person name="Sanchez-Porro C."/>
            <person name="Ventosa A."/>
        </authorList>
    </citation>
    <scope>NUCLEOTIDE SEQUENCE [LARGE SCALE GENOMIC DNA]</scope>
    <source>
        <strain evidence="12">ag22IC4-227</strain>
    </source>
</reference>
<evidence type="ECO:0000256" key="8">
    <source>
        <dbReference type="ARBA" id="ARBA00035676"/>
    </source>
</evidence>
<name>A0ABV3S869_9GAMM</name>
<dbReference type="NCBIfam" id="TIGR03461">
    <property type="entry name" value="pabC_Proteo"/>
    <property type="match status" value="1"/>
</dbReference>
<accession>A0ABV3S869</accession>
<evidence type="ECO:0000313" key="11">
    <source>
        <dbReference type="EMBL" id="MEX0386245.1"/>
    </source>
</evidence>
<evidence type="ECO:0000256" key="9">
    <source>
        <dbReference type="ARBA" id="ARBA00049529"/>
    </source>
</evidence>
<evidence type="ECO:0000256" key="7">
    <source>
        <dbReference type="ARBA" id="ARBA00035633"/>
    </source>
</evidence>
<dbReference type="Proteomes" id="UP001556653">
    <property type="component" value="Unassembled WGS sequence"/>
</dbReference>